<dbReference type="Pfam" id="PF00702">
    <property type="entry name" value="Hydrolase"/>
    <property type="match status" value="1"/>
</dbReference>
<dbReference type="EMBL" id="MU853356">
    <property type="protein sequence ID" value="KAK4109441.1"/>
    <property type="molecule type" value="Genomic_DNA"/>
</dbReference>
<gene>
    <name evidence="1" type="ORF">N656DRAFT_800953</name>
</gene>
<reference evidence="1" key="1">
    <citation type="journal article" date="2023" name="Mol. Phylogenet. Evol.">
        <title>Genome-scale phylogeny and comparative genomics of the fungal order Sordariales.</title>
        <authorList>
            <person name="Hensen N."/>
            <person name="Bonometti L."/>
            <person name="Westerberg I."/>
            <person name="Brannstrom I.O."/>
            <person name="Guillou S."/>
            <person name="Cros-Aarteil S."/>
            <person name="Calhoun S."/>
            <person name="Haridas S."/>
            <person name="Kuo A."/>
            <person name="Mondo S."/>
            <person name="Pangilinan J."/>
            <person name="Riley R."/>
            <person name="LaButti K."/>
            <person name="Andreopoulos B."/>
            <person name="Lipzen A."/>
            <person name="Chen C."/>
            <person name="Yan M."/>
            <person name="Daum C."/>
            <person name="Ng V."/>
            <person name="Clum A."/>
            <person name="Steindorff A."/>
            <person name="Ohm R.A."/>
            <person name="Martin F."/>
            <person name="Silar P."/>
            <person name="Natvig D.O."/>
            <person name="Lalanne C."/>
            <person name="Gautier V."/>
            <person name="Ament-Velasquez S.L."/>
            <person name="Kruys A."/>
            <person name="Hutchinson M.I."/>
            <person name="Powell A.J."/>
            <person name="Barry K."/>
            <person name="Miller A.N."/>
            <person name="Grigoriev I.V."/>
            <person name="Debuchy R."/>
            <person name="Gladieux P."/>
            <person name="Hiltunen Thoren M."/>
            <person name="Johannesson H."/>
        </authorList>
    </citation>
    <scope>NUCLEOTIDE SEQUENCE</scope>
    <source>
        <strain evidence="1">CBS 508.74</strain>
    </source>
</reference>
<dbReference type="CDD" id="cd02603">
    <property type="entry name" value="HAD_sEH-N_like"/>
    <property type="match status" value="1"/>
</dbReference>
<proteinExistence type="predicted"/>
<dbReference type="PANTHER" id="PTHR43611:SF3">
    <property type="entry name" value="FLAVIN MONONUCLEOTIDE HYDROLASE 1, CHLOROPLATIC"/>
    <property type="match status" value="1"/>
</dbReference>
<dbReference type="Gene3D" id="3.40.50.1000">
    <property type="entry name" value="HAD superfamily/HAD-like"/>
    <property type="match status" value="1"/>
</dbReference>
<comment type="caution">
    <text evidence="1">The sequence shown here is derived from an EMBL/GenBank/DDBJ whole genome shotgun (WGS) entry which is preliminary data.</text>
</comment>
<dbReference type="SFLD" id="SFLDS00003">
    <property type="entry name" value="Haloacid_Dehalogenase"/>
    <property type="match status" value="1"/>
</dbReference>
<accession>A0AAN6QMA5</accession>
<dbReference type="InterPro" id="IPR036412">
    <property type="entry name" value="HAD-like_sf"/>
</dbReference>
<dbReference type="InterPro" id="IPR006439">
    <property type="entry name" value="HAD-SF_hydro_IA"/>
</dbReference>
<dbReference type="NCBIfam" id="TIGR01509">
    <property type="entry name" value="HAD-SF-IA-v3"/>
    <property type="match status" value="1"/>
</dbReference>
<dbReference type="GeneID" id="89942187"/>
<dbReference type="RefSeq" id="XP_064667011.1">
    <property type="nucleotide sequence ID" value="XM_064818062.1"/>
</dbReference>
<evidence type="ECO:0000313" key="1">
    <source>
        <dbReference type="EMBL" id="KAK4109441.1"/>
    </source>
</evidence>
<dbReference type="InterPro" id="IPR023214">
    <property type="entry name" value="HAD_sf"/>
</dbReference>
<evidence type="ECO:0000313" key="2">
    <source>
        <dbReference type="Proteomes" id="UP001302812"/>
    </source>
</evidence>
<keyword evidence="2" id="KW-1185">Reference proteome</keyword>
<sequence length="502" mass="56101">MHPLQAPPRAVIFDLGDVLFKWSAKTRTTIPARKLRAILSTPVWNSYERGEITRDACYELSAQQFSLPASEIAEAFVQARASLHPDHDIVSFLVELREDPAIQVYAMSNIGKEDFEDIAGKTDWSLFDRVFPSAGAGMRKPEIRFYRHVLEQIGLEGNQVVFIDDKEENVRAARAVGIRSFVFGDSWSTIHSLREILMLDSAVGKGWRYLFRNSNMCDSITDNGVTFADNFSKLLLMDTLRDRSLINLEWGTKKRWNFFAGEAVLVPGGYFPDDLDTTSLALQVLRPSSAETLLDTMTEYVNEDGTFQTYFDRNKLRVDPIASANILACFYSYNRGHEFERTLELVRSMLADRSYMQGTRYYTSPDCCLGFIGRLLRSSSDAHLQMTLGPLLKARMRERVGLGGSALDLAFRIITCAQLGIACEGDRRALRELQSEDGSWEVGWIYKYGSTGVRVGNRAVTTALAVAALSSPEIAAQENGSHKEDGVSELGMNGVTVVALEV</sequence>
<dbReference type="SFLD" id="SFLDG01129">
    <property type="entry name" value="C1.5:_HAD__Beta-PGM__Phosphata"/>
    <property type="match status" value="1"/>
</dbReference>
<dbReference type="SUPFAM" id="SSF56784">
    <property type="entry name" value="HAD-like"/>
    <property type="match status" value="1"/>
</dbReference>
<organism evidence="1 2">
    <name type="scientific">Canariomyces notabilis</name>
    <dbReference type="NCBI Taxonomy" id="2074819"/>
    <lineage>
        <taxon>Eukaryota</taxon>
        <taxon>Fungi</taxon>
        <taxon>Dikarya</taxon>
        <taxon>Ascomycota</taxon>
        <taxon>Pezizomycotina</taxon>
        <taxon>Sordariomycetes</taxon>
        <taxon>Sordariomycetidae</taxon>
        <taxon>Sordariales</taxon>
        <taxon>Chaetomiaceae</taxon>
        <taxon>Canariomyces</taxon>
    </lineage>
</organism>
<dbReference type="GO" id="GO:0016791">
    <property type="term" value="F:phosphatase activity"/>
    <property type="evidence" value="ECO:0007669"/>
    <property type="project" value="UniProtKB-ARBA"/>
</dbReference>
<protein>
    <submittedName>
        <fullName evidence="1">HAD-like protein</fullName>
    </submittedName>
</protein>
<dbReference type="PANTHER" id="PTHR43611">
    <property type="entry name" value="ALPHA-D-GLUCOSE 1-PHOSPHATE PHOSPHATASE"/>
    <property type="match status" value="1"/>
</dbReference>
<dbReference type="Proteomes" id="UP001302812">
    <property type="component" value="Unassembled WGS sequence"/>
</dbReference>
<dbReference type="AlphaFoldDB" id="A0AAN6QMA5"/>
<reference evidence="1" key="2">
    <citation type="submission" date="2023-05" db="EMBL/GenBank/DDBJ databases">
        <authorList>
            <consortium name="Lawrence Berkeley National Laboratory"/>
            <person name="Steindorff A."/>
            <person name="Hensen N."/>
            <person name="Bonometti L."/>
            <person name="Westerberg I."/>
            <person name="Brannstrom I.O."/>
            <person name="Guillou S."/>
            <person name="Cros-Aarteil S."/>
            <person name="Calhoun S."/>
            <person name="Haridas S."/>
            <person name="Kuo A."/>
            <person name="Mondo S."/>
            <person name="Pangilinan J."/>
            <person name="Riley R."/>
            <person name="Labutti K."/>
            <person name="Andreopoulos B."/>
            <person name="Lipzen A."/>
            <person name="Chen C."/>
            <person name="Yanf M."/>
            <person name="Daum C."/>
            <person name="Ng V."/>
            <person name="Clum A."/>
            <person name="Ohm R."/>
            <person name="Martin F."/>
            <person name="Silar P."/>
            <person name="Natvig D."/>
            <person name="Lalanne C."/>
            <person name="Gautier V."/>
            <person name="Ament-Velasquez S.L."/>
            <person name="Kruys A."/>
            <person name="Hutchinson M.I."/>
            <person name="Powell A.J."/>
            <person name="Barry K."/>
            <person name="Miller A.N."/>
            <person name="Grigoriev I.V."/>
            <person name="Debuchy R."/>
            <person name="Gladieux P."/>
            <person name="Thoren M.H."/>
            <person name="Johannesson H."/>
        </authorList>
    </citation>
    <scope>NUCLEOTIDE SEQUENCE</scope>
    <source>
        <strain evidence="1">CBS 508.74</strain>
    </source>
</reference>
<name>A0AAN6QMA5_9PEZI</name>